<dbReference type="InterPro" id="IPR057686">
    <property type="entry name" value="DUF7926"/>
</dbReference>
<keyword evidence="3" id="KW-1185">Reference proteome</keyword>
<dbReference type="AlphaFoldDB" id="A0A1Q5PKD6"/>
<accession>A0A1Q5PKD6</accession>
<evidence type="ECO:0000259" key="1">
    <source>
        <dbReference type="Pfam" id="PF25548"/>
    </source>
</evidence>
<gene>
    <name evidence="2" type="ORF">BM477_06970</name>
</gene>
<reference evidence="3" key="1">
    <citation type="submission" date="2016-11" db="EMBL/GenBank/DDBJ databases">
        <title>Actinomyces gypaetusis sp. nov. isolated from Gypaetus barbatus in Qinghai Tibet Plateau China.</title>
        <authorList>
            <person name="Meng X."/>
        </authorList>
    </citation>
    <scope>NUCLEOTIDE SEQUENCE [LARGE SCALE GENOMIC DNA]</scope>
    <source>
        <strain evidence="3">DSM 15383</strain>
    </source>
</reference>
<dbReference type="STRING" id="156892.BM477_06970"/>
<protein>
    <recommendedName>
        <fullName evidence="1">DUF7926 domain-containing protein</fullName>
    </recommendedName>
</protein>
<comment type="caution">
    <text evidence="2">The sequence shown here is derived from an EMBL/GenBank/DDBJ whole genome shotgun (WGS) entry which is preliminary data.</text>
</comment>
<organism evidence="2 3">
    <name type="scientific">Boudabousia marimammalium</name>
    <dbReference type="NCBI Taxonomy" id="156892"/>
    <lineage>
        <taxon>Bacteria</taxon>
        <taxon>Bacillati</taxon>
        <taxon>Actinomycetota</taxon>
        <taxon>Actinomycetes</taxon>
        <taxon>Actinomycetales</taxon>
        <taxon>Actinomycetaceae</taxon>
        <taxon>Boudabousia</taxon>
    </lineage>
</organism>
<dbReference type="Proteomes" id="UP000186465">
    <property type="component" value="Unassembled WGS sequence"/>
</dbReference>
<sequence length="100" mass="11085">MMTLRWLSFPLMGEKRGADGAVVAPLKYIPYAALTKAIDMPRADGSKFVWRVLFGTENLQAEFDKAGINKSFGGVTPWTLVFTENLDPGQCFAGLEGWRL</sequence>
<evidence type="ECO:0000313" key="2">
    <source>
        <dbReference type="EMBL" id="OKL46689.1"/>
    </source>
</evidence>
<dbReference type="Pfam" id="PF25548">
    <property type="entry name" value="DUF7926"/>
    <property type="match status" value="1"/>
</dbReference>
<evidence type="ECO:0000313" key="3">
    <source>
        <dbReference type="Proteomes" id="UP000186465"/>
    </source>
</evidence>
<proteinExistence type="predicted"/>
<feature type="domain" description="DUF7926" evidence="1">
    <location>
        <begin position="33"/>
        <end position="100"/>
    </location>
</feature>
<name>A0A1Q5PKD6_9ACTO</name>
<dbReference type="EMBL" id="MPDM01000008">
    <property type="protein sequence ID" value="OKL46689.1"/>
    <property type="molecule type" value="Genomic_DNA"/>
</dbReference>